<sequence length="379" mass="43270">MEIMQIFLLAERLRVSGADIGDAGYASAAPTVRLAFKRILLVSILHPYRLQPGEAWALFDYLRQTADLARLSQFRQRDKTEGCFLVPVRGPVRHLHYDSSSLPEESEQMLLLDTTSLNVRAYQDLSTIKSGRSDPASLFGALGRHGTERLLHTLLVNWHLRPRRRHARQERYNWVVAACGLDAIREYLEREQAPNRSDTGTPEQMEETIHIVDRMPGIRTREHETHRWRQIDISSSGIALTLPADEVGTLEVGQLILVTDDDSSDDRRWHVGVVRRVIQRDMKHFEAGVQFVQGRIRAASIRPEVFGSEQASDFQSALLLERGPEQSPVVFTPHMLYREHHEYLVETGGEACFRINSGALLESTLCYERFEYAPIRLHG</sequence>
<proteinExistence type="predicted"/>
<feature type="domain" description="PilZ" evidence="1">
    <location>
        <begin position="223"/>
        <end position="296"/>
    </location>
</feature>
<evidence type="ECO:0000259" key="1">
    <source>
        <dbReference type="Pfam" id="PF07238"/>
    </source>
</evidence>
<dbReference type="Proteomes" id="UP000250928">
    <property type="component" value="Unassembled WGS sequence"/>
</dbReference>
<dbReference type="EMBL" id="PQCO01000204">
    <property type="protein sequence ID" value="PUE01260.1"/>
    <property type="molecule type" value="Genomic_DNA"/>
</dbReference>
<dbReference type="GO" id="GO:0035438">
    <property type="term" value="F:cyclic-di-GMP binding"/>
    <property type="evidence" value="ECO:0007669"/>
    <property type="project" value="InterPro"/>
</dbReference>
<evidence type="ECO:0000313" key="3">
    <source>
        <dbReference type="Proteomes" id="UP000250928"/>
    </source>
</evidence>
<evidence type="ECO:0000313" key="2">
    <source>
        <dbReference type="EMBL" id="PUE01260.1"/>
    </source>
</evidence>
<accession>A0A657PRH4</accession>
<gene>
    <name evidence="2" type="ORF">C3L24_08270</name>
</gene>
<protein>
    <recommendedName>
        <fullName evidence="1">PilZ domain-containing protein</fullName>
    </recommendedName>
</protein>
<name>A0A657PRH4_9GAMM</name>
<comment type="caution">
    <text evidence="2">The sequence shown here is derived from an EMBL/GenBank/DDBJ whole genome shotgun (WGS) entry which is preliminary data.</text>
</comment>
<dbReference type="AlphaFoldDB" id="A0A657PRH4"/>
<dbReference type="Pfam" id="PF07238">
    <property type="entry name" value="PilZ"/>
    <property type="match status" value="1"/>
</dbReference>
<reference evidence="2 3" key="1">
    <citation type="submission" date="2018-01" db="EMBL/GenBank/DDBJ databases">
        <title>Novel co-symbiosis in the lucinid bivalve Phacoides pectinatus.</title>
        <authorList>
            <person name="Lim S.J."/>
            <person name="Davis B.G."/>
            <person name="Gill D.E."/>
            <person name="Engel A.S."/>
            <person name="Anderson L.C."/>
            <person name="Campbell B.J."/>
        </authorList>
    </citation>
    <scope>NUCLEOTIDE SEQUENCE [LARGE SCALE GENOMIC DNA]</scope>
    <source>
        <strain evidence="2">N3_P5</strain>
    </source>
</reference>
<dbReference type="InterPro" id="IPR009875">
    <property type="entry name" value="PilZ_domain"/>
</dbReference>
<organism evidence="2 3">
    <name type="scientific">Candidatus Sedimenticola endophacoides</name>
    <dbReference type="NCBI Taxonomy" id="2548426"/>
    <lineage>
        <taxon>Bacteria</taxon>
        <taxon>Pseudomonadati</taxon>
        <taxon>Pseudomonadota</taxon>
        <taxon>Gammaproteobacteria</taxon>
        <taxon>Chromatiales</taxon>
        <taxon>Sedimenticolaceae</taxon>
        <taxon>Sedimenticola</taxon>
    </lineage>
</organism>